<accession>A0A5J5FAU6</accession>
<dbReference type="Proteomes" id="UP000326924">
    <property type="component" value="Unassembled WGS sequence"/>
</dbReference>
<dbReference type="InParanoid" id="A0A5J5FAU6"/>
<dbReference type="EMBL" id="VXIS01000007">
    <property type="protein sequence ID" value="KAA8914296.1"/>
    <property type="molecule type" value="Genomic_DNA"/>
</dbReference>
<feature type="region of interest" description="Disordered" evidence="1">
    <location>
        <begin position="61"/>
        <end position="82"/>
    </location>
</feature>
<dbReference type="GO" id="GO:0046933">
    <property type="term" value="F:proton-transporting ATP synthase activity, rotational mechanism"/>
    <property type="evidence" value="ECO:0007669"/>
    <property type="project" value="TreeGrafter"/>
</dbReference>
<keyword evidence="3" id="KW-1185">Reference proteome</keyword>
<dbReference type="FunCoup" id="A0A5J5FAU6">
    <property type="interactions" value="110"/>
</dbReference>
<sequence>MLAQSLRVSRSILTRAALRQSAMTRTFIAPTAARQAITTDPIQDIYLRELRAYKPKPESAAAAAEAVKKWSPPAAPPLPDSADASIANELAEYEAQAVEVEGQDASAAGEPVATKEEDWFEEDVVFGDEKDAHH</sequence>
<comment type="caution">
    <text evidence="2">The sequence shown here is derived from an EMBL/GenBank/DDBJ whole genome shotgun (WGS) entry which is preliminary data.</text>
</comment>
<organism evidence="2 3">
    <name type="scientific">Sphaerosporella brunnea</name>
    <dbReference type="NCBI Taxonomy" id="1250544"/>
    <lineage>
        <taxon>Eukaryota</taxon>
        <taxon>Fungi</taxon>
        <taxon>Dikarya</taxon>
        <taxon>Ascomycota</taxon>
        <taxon>Pezizomycotina</taxon>
        <taxon>Pezizomycetes</taxon>
        <taxon>Pezizales</taxon>
        <taxon>Pyronemataceae</taxon>
        <taxon>Sphaerosporella</taxon>
    </lineage>
</organism>
<evidence type="ECO:0000256" key="1">
    <source>
        <dbReference type="SAM" id="MobiDB-lite"/>
    </source>
</evidence>
<dbReference type="OrthoDB" id="274752at2759"/>
<evidence type="ECO:0000313" key="2">
    <source>
        <dbReference type="EMBL" id="KAA8914296.1"/>
    </source>
</evidence>
<proteinExistence type="predicted"/>
<name>A0A5J5FAU6_9PEZI</name>
<reference evidence="2 3" key="1">
    <citation type="submission" date="2019-09" db="EMBL/GenBank/DDBJ databases">
        <title>Draft genome of the ectomycorrhizal ascomycete Sphaerosporella brunnea.</title>
        <authorList>
            <consortium name="DOE Joint Genome Institute"/>
            <person name="Benucci G.M."/>
            <person name="Marozzi G."/>
            <person name="Antonielli L."/>
            <person name="Sanchez S."/>
            <person name="Marco P."/>
            <person name="Wang X."/>
            <person name="Falini L.B."/>
            <person name="Barry K."/>
            <person name="Haridas S."/>
            <person name="Lipzen A."/>
            <person name="Labutti K."/>
            <person name="Grigoriev I.V."/>
            <person name="Murat C."/>
            <person name="Martin F."/>
            <person name="Albertini E."/>
            <person name="Donnini D."/>
            <person name="Bonito G."/>
        </authorList>
    </citation>
    <scope>NUCLEOTIDE SEQUENCE [LARGE SCALE GENOMIC DNA]</scope>
    <source>
        <strain evidence="2 3">Sb_GMNB300</strain>
    </source>
</reference>
<protein>
    <submittedName>
        <fullName evidence="2">Mitochondrial F1F0 ATP synthase subunit Atp14</fullName>
    </submittedName>
</protein>
<dbReference type="Pfam" id="PF10775">
    <property type="entry name" value="ATP_sub_h"/>
    <property type="match status" value="1"/>
</dbReference>
<dbReference type="PANTHER" id="PTHR28207">
    <property type="entry name" value="ATP SYNTHASE SUBUNIT H, MITOCHONDRIAL"/>
    <property type="match status" value="1"/>
</dbReference>
<gene>
    <name evidence="2" type="ORF">FN846DRAFT_675762</name>
</gene>
<dbReference type="InterPro" id="IPR019711">
    <property type="entry name" value="ATP_synth_F0_suH"/>
</dbReference>
<dbReference type="PANTHER" id="PTHR28207:SF1">
    <property type="entry name" value="ATP SYNTHASE SUBUNIT H, MITOCHONDRIAL"/>
    <property type="match status" value="1"/>
</dbReference>
<evidence type="ECO:0000313" key="3">
    <source>
        <dbReference type="Proteomes" id="UP000326924"/>
    </source>
</evidence>
<feature type="compositionally biased region" description="Low complexity" evidence="1">
    <location>
        <begin position="61"/>
        <end position="72"/>
    </location>
</feature>
<dbReference type="AlphaFoldDB" id="A0A5J5FAU6"/>
<feature type="region of interest" description="Disordered" evidence="1">
    <location>
        <begin position="100"/>
        <end position="134"/>
    </location>
</feature>